<evidence type="ECO:0000313" key="13">
    <source>
        <dbReference type="EMBL" id="MTC33223.1"/>
    </source>
</evidence>
<evidence type="ECO:0000256" key="1">
    <source>
        <dbReference type="ARBA" id="ARBA00002178"/>
    </source>
</evidence>
<keyword evidence="8" id="KW-0044">Antibiotic</keyword>
<evidence type="ECO:0000256" key="4">
    <source>
        <dbReference type="ARBA" id="ARBA00007595"/>
    </source>
</evidence>
<comment type="subcellular location">
    <subcellularLocation>
        <location evidence="3">Membrane</location>
    </subcellularLocation>
</comment>
<evidence type="ECO:0000259" key="12">
    <source>
        <dbReference type="PROSITE" id="PS00276"/>
    </source>
</evidence>
<keyword evidence="7 11" id="KW-1133">Transmembrane helix</keyword>
<dbReference type="AlphaFoldDB" id="A0AAW9V6D6"/>
<dbReference type="GO" id="GO:0031640">
    <property type="term" value="P:killing of cells of another organism"/>
    <property type="evidence" value="ECO:0007669"/>
    <property type="project" value="UniProtKB-KW"/>
</dbReference>
<protein>
    <recommendedName>
        <fullName evidence="12">Channel forming colicins domain-containing protein</fullName>
    </recommendedName>
</protein>
<name>A0AAW9V6D6_9GAMM</name>
<dbReference type="InterPro" id="IPR000293">
    <property type="entry name" value="Channel_colicin_C"/>
</dbReference>
<accession>A0AAW9V6D6</accession>
<evidence type="ECO:0000256" key="7">
    <source>
        <dbReference type="ARBA" id="ARBA00022989"/>
    </source>
</evidence>
<comment type="function">
    <text evidence="1">This colicin is a channel-forming colicin. This class of transmembrane toxins depolarize the cytoplasmic membrane, leading to dissipation of cellular energy.</text>
</comment>
<reference evidence="13 14" key="1">
    <citation type="submission" date="2019-10" db="EMBL/GenBank/DDBJ databases">
        <title>Comparative genomic analysis of Providencia.</title>
        <authorList>
            <person name="Yuan C."/>
            <person name="Wei Y."/>
            <person name="Yin Z."/>
        </authorList>
    </citation>
    <scope>NUCLEOTIDE SEQUENCE [LARGE SCALE GENOMIC DNA]</scope>
    <source>
        <strain evidence="14">wls1934</strain>
    </source>
</reference>
<dbReference type="GO" id="GO:0016020">
    <property type="term" value="C:membrane"/>
    <property type="evidence" value="ECO:0007669"/>
    <property type="project" value="UniProtKB-SubCell"/>
</dbReference>
<keyword evidence="5" id="KW-0929">Antimicrobial</keyword>
<proteinExistence type="inferred from homology"/>
<evidence type="ECO:0000256" key="5">
    <source>
        <dbReference type="ARBA" id="ARBA00022529"/>
    </source>
</evidence>
<evidence type="ECO:0000256" key="10">
    <source>
        <dbReference type="ARBA" id="ARBA00023136"/>
    </source>
</evidence>
<dbReference type="InterPro" id="IPR038283">
    <property type="entry name" value="Channel_colicin_C_sf"/>
</dbReference>
<evidence type="ECO:0000256" key="9">
    <source>
        <dbReference type="ARBA" id="ARBA00023048"/>
    </source>
</evidence>
<dbReference type="PRINTS" id="PR00280">
    <property type="entry name" value="CHANLCOLICIN"/>
</dbReference>
<dbReference type="SUPFAM" id="SSF56837">
    <property type="entry name" value="Colicin"/>
    <property type="match status" value="1"/>
</dbReference>
<evidence type="ECO:0000256" key="11">
    <source>
        <dbReference type="SAM" id="Phobius"/>
    </source>
</evidence>
<dbReference type="GO" id="GO:0140911">
    <property type="term" value="F:pore-forming activity"/>
    <property type="evidence" value="ECO:0007669"/>
    <property type="project" value="InterPro"/>
</dbReference>
<evidence type="ECO:0000256" key="3">
    <source>
        <dbReference type="ARBA" id="ARBA00004370"/>
    </source>
</evidence>
<dbReference type="Proteomes" id="UP000449944">
    <property type="component" value="Unassembled WGS sequence"/>
</dbReference>
<evidence type="ECO:0000256" key="6">
    <source>
        <dbReference type="ARBA" id="ARBA00022692"/>
    </source>
</evidence>
<keyword evidence="9" id="KW-0078">Bacteriocin</keyword>
<dbReference type="Gene3D" id="1.10.490.30">
    <property type="entry name" value="Colicin"/>
    <property type="match status" value="1"/>
</dbReference>
<organism evidence="13 14">
    <name type="scientific">Providencia alcalifaciens</name>
    <dbReference type="NCBI Taxonomy" id="126385"/>
    <lineage>
        <taxon>Bacteria</taxon>
        <taxon>Pseudomonadati</taxon>
        <taxon>Pseudomonadota</taxon>
        <taxon>Gammaproteobacteria</taxon>
        <taxon>Enterobacterales</taxon>
        <taxon>Morganellaceae</taxon>
        <taxon>Providencia</taxon>
    </lineage>
</organism>
<feature type="transmembrane region" description="Helical" evidence="11">
    <location>
        <begin position="300"/>
        <end position="319"/>
    </location>
</feature>
<dbReference type="GO" id="GO:0050829">
    <property type="term" value="P:defense response to Gram-negative bacterium"/>
    <property type="evidence" value="ECO:0007669"/>
    <property type="project" value="InterPro"/>
</dbReference>
<comment type="caution">
    <text evidence="13">The sequence shown here is derived from an EMBL/GenBank/DDBJ whole genome shotgun (WGS) entry which is preliminary data.</text>
</comment>
<feature type="transmembrane region" description="Helical" evidence="11">
    <location>
        <begin position="325"/>
        <end position="347"/>
    </location>
</feature>
<evidence type="ECO:0000313" key="14">
    <source>
        <dbReference type="Proteomes" id="UP000449944"/>
    </source>
</evidence>
<evidence type="ECO:0000256" key="2">
    <source>
        <dbReference type="ARBA" id="ARBA00003197"/>
    </source>
</evidence>
<dbReference type="Pfam" id="PF01024">
    <property type="entry name" value="Colicin"/>
    <property type="match status" value="1"/>
</dbReference>
<feature type="domain" description="Channel forming colicins" evidence="12">
    <location>
        <begin position="288"/>
        <end position="299"/>
    </location>
</feature>
<keyword evidence="6 11" id="KW-0812">Transmembrane</keyword>
<evidence type="ECO:0000256" key="8">
    <source>
        <dbReference type="ARBA" id="ARBA00023022"/>
    </source>
</evidence>
<keyword evidence="10 11" id="KW-0472">Membrane</keyword>
<sequence>MVKSQTIGVPFTKVFDEYRNKVENQLAGVLKKNGIVPTLKIRQEMFSKYMNLFDMLNRKVVNGKEVYIDKHIKSSIFSKINSKTSVVLTYLNTLDSARNIKNYPEMIDALRKNDFNRASKIFYKMMPKDLESYLALDTITDEAIAKRQADEELKKIQSKAKEEIIKLQINEAIKTASEIISDIGDKTSKVIGDKYKVASDKIINELNGFKGKKIKNSSDALKILEKTINNPYLKVHKKDLPAISQAIKFIDGKKLSENLYKLGGSFKLADNFLKFEKIKTKVEEGFETGNWRPLVLEIEAMALAGVASPIVLAFTSASLSLLLPVTISVTLLSVSAIILTAVITSYIDADFAAAINKEIIP</sequence>
<dbReference type="PROSITE" id="PS00276">
    <property type="entry name" value="CHANNEL_COLICIN"/>
    <property type="match status" value="1"/>
</dbReference>
<comment type="similarity">
    <text evidence="4">Belongs to the channel forming colicin family.</text>
</comment>
<dbReference type="EMBL" id="WLUB01000005">
    <property type="protein sequence ID" value="MTC33223.1"/>
    <property type="molecule type" value="Genomic_DNA"/>
</dbReference>
<gene>
    <name evidence="13" type="ORF">GKR67_01065</name>
</gene>
<comment type="function">
    <text evidence="2">Colicins are polypeptide toxins produced by and active against E.coli and closely related bacteria.</text>
</comment>